<keyword evidence="2 6" id="KW-0255">Endonuclease</keyword>
<dbReference type="RefSeq" id="WP_007391191.1">
    <property type="nucleotide sequence ID" value="NZ_AFIJ01000029.1"/>
</dbReference>
<dbReference type="Gene3D" id="3.40.960.10">
    <property type="entry name" value="VSR Endonuclease"/>
    <property type="match status" value="1"/>
</dbReference>
<proteinExistence type="inferred from homology"/>
<dbReference type="CDD" id="cd00221">
    <property type="entry name" value="Vsr"/>
    <property type="match status" value="1"/>
</dbReference>
<evidence type="ECO:0000256" key="2">
    <source>
        <dbReference type="ARBA" id="ARBA00022759"/>
    </source>
</evidence>
<evidence type="ECO:0000256" key="1">
    <source>
        <dbReference type="ARBA" id="ARBA00022722"/>
    </source>
</evidence>
<dbReference type="EMBL" id="AFIJ01000029">
    <property type="protein sequence ID" value="EGL40328.1"/>
    <property type="molecule type" value="Genomic_DNA"/>
</dbReference>
<dbReference type="SUPFAM" id="SSF52980">
    <property type="entry name" value="Restriction endonuclease-like"/>
    <property type="match status" value="1"/>
</dbReference>
<gene>
    <name evidence="7" type="primary">vsr</name>
    <name evidence="7" type="ORF">HMPREF1039_0761</name>
</gene>
<comment type="function">
    <text evidence="6">May nick specific sequences that contain T:G mispairs resulting from m5C-deamination.</text>
</comment>
<accession>A0ABN0D0F6</accession>
<comment type="similarity">
    <text evidence="6">Belongs to the vsr family.</text>
</comment>
<keyword evidence="3 6" id="KW-0227">DNA damage</keyword>
<dbReference type="Pfam" id="PF03852">
    <property type="entry name" value="Vsr"/>
    <property type="match status" value="1"/>
</dbReference>
<dbReference type="NCBIfam" id="TIGR00632">
    <property type="entry name" value="vsr"/>
    <property type="match status" value="1"/>
</dbReference>
<evidence type="ECO:0000256" key="6">
    <source>
        <dbReference type="PIRNR" id="PIRNR018267"/>
    </source>
</evidence>
<reference evidence="7 8" key="1">
    <citation type="submission" date="2011-04" db="EMBL/GenBank/DDBJ databases">
        <authorList>
            <person name="Harkins D.M."/>
            <person name="Madupu R."/>
            <person name="Durkin A.S."/>
            <person name="Torralba M."/>
            <person name="Methe B."/>
            <person name="Sutton G.G."/>
            <person name="Nelson K.E."/>
        </authorList>
    </citation>
    <scope>NUCLEOTIDE SEQUENCE [LARGE SCALE GENOMIC DNA]</scope>
    <source>
        <strain evidence="7 8">UPII 199-6</strain>
    </source>
</reference>
<comment type="caution">
    <text evidence="7">The sequence shown here is derived from an EMBL/GenBank/DDBJ whole genome shotgun (WGS) entry which is preliminary data.</text>
</comment>
<dbReference type="InterPro" id="IPR004603">
    <property type="entry name" value="DNA_mismatch_endonuc_vsr"/>
</dbReference>
<evidence type="ECO:0000313" key="7">
    <source>
        <dbReference type="EMBL" id="EGL40328.1"/>
    </source>
</evidence>
<evidence type="ECO:0000256" key="3">
    <source>
        <dbReference type="ARBA" id="ARBA00022763"/>
    </source>
</evidence>
<dbReference type="EC" id="3.1.-.-" evidence="6"/>
<name>A0ABN0D0F6_9FIRM</name>
<keyword evidence="5 6" id="KW-0234">DNA repair</keyword>
<evidence type="ECO:0000256" key="4">
    <source>
        <dbReference type="ARBA" id="ARBA00022801"/>
    </source>
</evidence>
<keyword evidence="8" id="KW-1185">Reference proteome</keyword>
<dbReference type="Proteomes" id="UP000004018">
    <property type="component" value="Unassembled WGS sequence"/>
</dbReference>
<sequence length="145" mass="17466">MKRKRPMTRSENMARVKSKNTKPEIFLRKRLWHQGLRYRLHEKNLPGTPDLYIPKYRAAVFVNGCFWHRHEHCRYASLPKHHHAFWQEKLTGNVIRDQHNYRRLADMGIRVIVVWGCTIKQMMKDETTADRTVARLMDEITRQGE</sequence>
<protein>
    <recommendedName>
        <fullName evidence="6">Very short patch repair endonuclease</fullName>
        <ecNumber evidence="6">3.1.-.-</ecNumber>
    </recommendedName>
</protein>
<organism evidence="7 8">
    <name type="scientific">Megasphaera lornae</name>
    <dbReference type="NCBI Taxonomy" id="1000568"/>
    <lineage>
        <taxon>Bacteria</taxon>
        <taxon>Bacillati</taxon>
        <taxon>Bacillota</taxon>
        <taxon>Negativicutes</taxon>
        <taxon>Veillonellales</taxon>
        <taxon>Veillonellaceae</taxon>
        <taxon>Megasphaera</taxon>
    </lineage>
</organism>
<evidence type="ECO:0000256" key="5">
    <source>
        <dbReference type="ARBA" id="ARBA00023204"/>
    </source>
</evidence>
<keyword evidence="1 6" id="KW-0540">Nuclease</keyword>
<dbReference type="InterPro" id="IPR011335">
    <property type="entry name" value="Restrct_endonuc-II-like"/>
</dbReference>
<dbReference type="GO" id="GO:0004519">
    <property type="term" value="F:endonuclease activity"/>
    <property type="evidence" value="ECO:0007669"/>
    <property type="project" value="UniProtKB-KW"/>
</dbReference>
<dbReference type="GO" id="GO:0016787">
    <property type="term" value="F:hydrolase activity"/>
    <property type="evidence" value="ECO:0007669"/>
    <property type="project" value="UniProtKB-KW"/>
</dbReference>
<keyword evidence="4 6" id="KW-0378">Hydrolase</keyword>
<dbReference type="PIRSF" id="PIRSF018267">
    <property type="entry name" value="VSR_endonuc"/>
    <property type="match status" value="1"/>
</dbReference>
<evidence type="ECO:0000313" key="8">
    <source>
        <dbReference type="Proteomes" id="UP000004018"/>
    </source>
</evidence>